<proteinExistence type="predicted"/>
<evidence type="ECO:0000313" key="2">
    <source>
        <dbReference type="Proteomes" id="UP000652427"/>
    </source>
</evidence>
<keyword evidence="2" id="KW-1185">Reference proteome</keyword>
<organism evidence="1 2">
    <name type="scientific">Parasphingorhabdus flavimaris</name>
    <dbReference type="NCBI Taxonomy" id="266812"/>
    <lineage>
        <taxon>Bacteria</taxon>
        <taxon>Pseudomonadati</taxon>
        <taxon>Pseudomonadota</taxon>
        <taxon>Alphaproteobacteria</taxon>
        <taxon>Sphingomonadales</taxon>
        <taxon>Sphingomonadaceae</taxon>
        <taxon>Parasphingorhabdus</taxon>
    </lineage>
</organism>
<dbReference type="EMBL" id="JABWMH010000005">
    <property type="protein sequence ID" value="NVD29417.1"/>
    <property type="molecule type" value="Genomic_DNA"/>
</dbReference>
<dbReference type="RefSeq" id="WP_176280843.1">
    <property type="nucleotide sequence ID" value="NZ_JABWMH010000005.1"/>
</dbReference>
<gene>
    <name evidence="1" type="ORF">HUO14_16080</name>
</gene>
<protein>
    <submittedName>
        <fullName evidence="1">Uncharacterized protein</fullName>
    </submittedName>
</protein>
<dbReference type="Proteomes" id="UP000652427">
    <property type="component" value="Unassembled WGS sequence"/>
</dbReference>
<sequence>MTSANLNFTQRRKIKSNLVDVTIKERNDDFIRVALHMDSKALSSVEGYRLVLDAFDRGQHERKVISNPADQDFDFDLFPIDANLRFKIRQVSSGIDTGRVIAATADIRPVEAEGQIERKPFIVPEIEDLGGLPWQIVWEGDIANPKLVLNSRLSEHFGSWHHPALQALYLPSMVRDLLSGIIARHESLEDLDEDTLGSRIIEFCRVSFDPAMPSTPFHGKSEIDDEWLKWIEECVVSFSETKWRNGKSLMDQMLESGS</sequence>
<reference evidence="1 2" key="1">
    <citation type="submission" date="2020-06" db="EMBL/GenBank/DDBJ databases">
        <authorList>
            <person name="Kim S.-J."/>
            <person name="Park S.-J."/>
        </authorList>
    </citation>
    <scope>NUCLEOTIDE SEQUENCE [LARGE SCALE GENOMIC DNA]</scope>
    <source>
        <strain evidence="1 2">SW-151</strain>
    </source>
</reference>
<accession>A0ABX2N6Q8</accession>
<name>A0ABX2N6Q8_9SPHN</name>
<evidence type="ECO:0000313" key="1">
    <source>
        <dbReference type="EMBL" id="NVD29417.1"/>
    </source>
</evidence>
<comment type="caution">
    <text evidence="1">The sequence shown here is derived from an EMBL/GenBank/DDBJ whole genome shotgun (WGS) entry which is preliminary data.</text>
</comment>